<dbReference type="InterPro" id="IPR013022">
    <property type="entry name" value="Xyl_isomerase-like_TIM-brl"/>
</dbReference>
<dbReference type="Gene3D" id="3.20.20.150">
    <property type="entry name" value="Divalent-metal-dependent TIM barrel enzymes"/>
    <property type="match status" value="1"/>
</dbReference>
<dbReference type="Pfam" id="PF01261">
    <property type="entry name" value="AP_endonuc_2"/>
    <property type="match status" value="1"/>
</dbReference>
<feature type="domain" description="Xylose isomerase-like TIM barrel" evidence="1">
    <location>
        <begin position="65"/>
        <end position="280"/>
    </location>
</feature>
<dbReference type="InterPro" id="IPR050312">
    <property type="entry name" value="IolE/XylAMocC-like"/>
</dbReference>
<gene>
    <name evidence="2" type="ORF">GJR95_37555</name>
</gene>
<dbReference type="PROSITE" id="PS51318">
    <property type="entry name" value="TAT"/>
    <property type="match status" value="1"/>
</dbReference>
<proteinExistence type="predicted"/>
<dbReference type="InterPro" id="IPR006311">
    <property type="entry name" value="TAT_signal"/>
</dbReference>
<dbReference type="KEGG" id="senf:GJR95_37555"/>
<name>A0A6P1W819_9BACT</name>
<dbReference type="SUPFAM" id="SSF51658">
    <property type="entry name" value="Xylose isomerase-like"/>
    <property type="match status" value="1"/>
</dbReference>
<dbReference type="InterPro" id="IPR036237">
    <property type="entry name" value="Xyl_isomerase-like_sf"/>
</dbReference>
<reference evidence="2 3" key="1">
    <citation type="submission" date="2019-11" db="EMBL/GenBank/DDBJ databases">
        <title>Spirosoma endbachense sp. nov., isolated from a natural salt meadow.</title>
        <authorList>
            <person name="Rojas J."/>
            <person name="Ambika Manirajan B."/>
            <person name="Ratering S."/>
            <person name="Suarez C."/>
            <person name="Geissler-Plaum R."/>
            <person name="Schnell S."/>
        </authorList>
    </citation>
    <scope>NUCLEOTIDE SEQUENCE [LARGE SCALE GENOMIC DNA]</scope>
    <source>
        <strain evidence="2 3">I-24</strain>
    </source>
</reference>
<evidence type="ECO:0000259" key="1">
    <source>
        <dbReference type="Pfam" id="PF01261"/>
    </source>
</evidence>
<sequence length="308" mass="33972">MILYPSRRRFLEQSGAVLAGLLLTDGFAGTSVYAIKPKISAHLWIYASNHPPNWDATPDLERAFADLQGTGVDGVELMAVNLKHDDAVERIGKLSATYKLPITGTSYSADMWNAAKQEEIITDVTTVIQRLSQLKGKNLGLSVGNRAGGPAKHQKTDAELDAQAGVLRKIVAICKQYQVEPNLHNHTYEVENGLHDLKGTLARLPDIRLGPDLNWMIRAGVNPVDFINTYGQQISYFHIRDQYADGTWTEYVGQGVTDFPAIAAALKAKNFQGNAAIELAFPANYKPQKPLKEVWQLSRASVKKAFGW</sequence>
<dbReference type="Proteomes" id="UP000464577">
    <property type="component" value="Chromosome"/>
</dbReference>
<dbReference type="PANTHER" id="PTHR12110:SF41">
    <property type="entry name" value="INOSOSE DEHYDRATASE"/>
    <property type="match status" value="1"/>
</dbReference>
<evidence type="ECO:0000313" key="3">
    <source>
        <dbReference type="Proteomes" id="UP000464577"/>
    </source>
</evidence>
<evidence type="ECO:0000313" key="2">
    <source>
        <dbReference type="EMBL" id="QHW01592.1"/>
    </source>
</evidence>
<dbReference type="PANTHER" id="PTHR12110">
    <property type="entry name" value="HYDROXYPYRUVATE ISOMERASE"/>
    <property type="match status" value="1"/>
</dbReference>
<organism evidence="2 3">
    <name type="scientific">Spirosoma endbachense</name>
    <dbReference type="NCBI Taxonomy" id="2666025"/>
    <lineage>
        <taxon>Bacteria</taxon>
        <taxon>Pseudomonadati</taxon>
        <taxon>Bacteroidota</taxon>
        <taxon>Cytophagia</taxon>
        <taxon>Cytophagales</taxon>
        <taxon>Cytophagaceae</taxon>
        <taxon>Spirosoma</taxon>
    </lineage>
</organism>
<accession>A0A6P1W819</accession>
<dbReference type="EMBL" id="CP045997">
    <property type="protein sequence ID" value="QHW01592.1"/>
    <property type="molecule type" value="Genomic_DNA"/>
</dbReference>
<dbReference type="AlphaFoldDB" id="A0A6P1W819"/>
<protein>
    <submittedName>
        <fullName evidence="2">TIM barrel protein</fullName>
    </submittedName>
</protein>
<keyword evidence="3" id="KW-1185">Reference proteome</keyword>